<evidence type="ECO:0000313" key="2">
    <source>
        <dbReference type="Proteomes" id="UP000199288"/>
    </source>
</evidence>
<name>A0A1H4DWR4_9ACTO</name>
<gene>
    <name evidence="1" type="ORF">SAMN02910418_02365</name>
</gene>
<dbReference type="EMBL" id="FNQV01000021">
    <property type="protein sequence ID" value="SEA76820.1"/>
    <property type="molecule type" value="Genomic_DNA"/>
</dbReference>
<sequence length="270" mass="26139">MLTALAAGGAAAATALATRTIDDGALAQAFARTNHAGASVSLSEGVGLAAGTLATALITRDDAALLAAAAGAGFGALDDHRESGNAKGLKGHLRSLARGTLTTGGAKLVGISAAAGLAALMIGRDRGARGLARLMDAGIDAALIAGSANLINLLDLRPGRALKGAGALTALAALLAEDRGEIRADIAGLAATIATAAPGDLAGEKMMGDTGANALGAATGVLLARGMSRPVRVAAASAIVGLILASEKVSFSAVIDANPALSAIDRWGRG</sequence>
<dbReference type="OrthoDB" id="2679245at2"/>
<proteinExistence type="predicted"/>
<keyword evidence="2" id="KW-1185">Reference proteome</keyword>
<protein>
    <submittedName>
        <fullName evidence="1">Uncharacterized protein</fullName>
    </submittedName>
</protein>
<evidence type="ECO:0000313" key="1">
    <source>
        <dbReference type="EMBL" id="SEA76820.1"/>
    </source>
</evidence>
<dbReference type="Proteomes" id="UP000199288">
    <property type="component" value="Unassembled WGS sequence"/>
</dbReference>
<reference evidence="2" key="1">
    <citation type="submission" date="2016-10" db="EMBL/GenBank/DDBJ databases">
        <authorList>
            <person name="Varghese N."/>
            <person name="Submissions S."/>
        </authorList>
    </citation>
    <scope>NUCLEOTIDE SEQUENCE [LARGE SCALE GENOMIC DNA]</scope>
    <source>
        <strain evidence="2">KPR-1</strain>
    </source>
</reference>
<organism evidence="1 2">
    <name type="scientific">Bowdeniella nasicola</name>
    <dbReference type="NCBI Taxonomy" id="208480"/>
    <lineage>
        <taxon>Bacteria</taxon>
        <taxon>Bacillati</taxon>
        <taxon>Actinomycetota</taxon>
        <taxon>Actinomycetes</taxon>
        <taxon>Actinomycetales</taxon>
        <taxon>Actinomycetaceae</taxon>
        <taxon>Bowdeniella</taxon>
    </lineage>
</organism>
<dbReference type="AlphaFoldDB" id="A0A1H4DWR4"/>
<accession>A0A1H4DWR4</accession>
<dbReference type="RefSeq" id="WP_092566121.1">
    <property type="nucleotide sequence ID" value="NZ_FNQV01000021.1"/>
</dbReference>